<feature type="transmembrane region" description="Helical" evidence="4">
    <location>
        <begin position="15"/>
        <end position="37"/>
    </location>
</feature>
<feature type="domain" description="Glycosyltransferase 2-like" evidence="5">
    <location>
        <begin position="62"/>
        <end position="140"/>
    </location>
</feature>
<dbReference type="PANTHER" id="PTHR43630">
    <property type="entry name" value="POLY-BETA-1,6-N-ACETYL-D-GLUCOSAMINE SYNTHASE"/>
    <property type="match status" value="1"/>
</dbReference>
<proteinExistence type="inferred from homology"/>
<accession>A0A2U2BD20</accession>
<comment type="similarity">
    <text evidence="1">Belongs to the glycosyltransferase 2 family.</text>
</comment>
<dbReference type="Gene3D" id="3.90.550.10">
    <property type="entry name" value="Spore Coat Polysaccharide Biosynthesis Protein SpsA, Chain A"/>
    <property type="match status" value="1"/>
</dbReference>
<dbReference type="RefSeq" id="WP_109262419.1">
    <property type="nucleotide sequence ID" value="NZ_QEWP01000001.1"/>
</dbReference>
<reference evidence="6 7" key="1">
    <citation type="submission" date="2018-05" db="EMBL/GenBank/DDBJ databases">
        <title>Marinilabilia rubrum sp. nov., isolated from saltern sediment.</title>
        <authorList>
            <person name="Zhang R."/>
        </authorList>
    </citation>
    <scope>NUCLEOTIDE SEQUENCE [LARGE SCALE GENOMIC DNA]</scope>
    <source>
        <strain evidence="6 7">WTE16</strain>
    </source>
</reference>
<evidence type="ECO:0000313" key="6">
    <source>
        <dbReference type="EMBL" id="PWE00964.1"/>
    </source>
</evidence>
<evidence type="ECO:0000256" key="3">
    <source>
        <dbReference type="ARBA" id="ARBA00022679"/>
    </source>
</evidence>
<name>A0A2U2BD20_9BACT</name>
<keyword evidence="4" id="KW-0812">Transmembrane</keyword>
<sequence length="476" mass="54203">MEYFADIASFWKIAVAIYAGTACLSYLIFALMAGVALQQHERVSETGNLNGVLSSTFAPKVTVIAPAFNESMSIVENIRGLLTLKYNKLEIVIVNDGSKDDTLQKAIREFNLEKVYYPFDYEIDCKPIRGIYKSRNKALEKLIVVDKENGGKADALNAGVNVCRSDLFMAMDVDSLIDREAVLKLIRPFLKETSKKVIAVGAVVRVANSCRIAGGNVSKVHVPRNLWARFQALEYIRAFLIGRMAWKKIDGLLLISGAIGMFDIPTVKKCGGYLKSTVGEDMELLVRMRRYMCEKKRPYIVDFVPDPLCWTEVPESLKTLGRQRNRWMRGTMDTLRLHKRMFLNPKYKAVGTLGYPYWMFFEWLAPIFEFTGIIFFIALAFTGQIQWNYALILLAFVYMFAVTISSWAILLEAFTFHKYDKPSHIGSLLFTALIEPLIYHPLTVWWGIRGNIDYLRGVSSWGAQERKGFSKKKTIK</sequence>
<organism evidence="6 7">
    <name type="scientific">Marinilabilia rubra</name>
    <dbReference type="NCBI Taxonomy" id="2162893"/>
    <lineage>
        <taxon>Bacteria</taxon>
        <taxon>Pseudomonadati</taxon>
        <taxon>Bacteroidota</taxon>
        <taxon>Bacteroidia</taxon>
        <taxon>Marinilabiliales</taxon>
        <taxon>Marinilabiliaceae</taxon>
        <taxon>Marinilabilia</taxon>
    </lineage>
</organism>
<keyword evidence="2" id="KW-0328">Glycosyltransferase</keyword>
<feature type="transmembrane region" description="Helical" evidence="4">
    <location>
        <begin position="428"/>
        <end position="448"/>
    </location>
</feature>
<dbReference type="EMBL" id="QEWP01000001">
    <property type="protein sequence ID" value="PWE00964.1"/>
    <property type="molecule type" value="Genomic_DNA"/>
</dbReference>
<dbReference type="GO" id="GO:0016757">
    <property type="term" value="F:glycosyltransferase activity"/>
    <property type="evidence" value="ECO:0007669"/>
    <property type="project" value="UniProtKB-KW"/>
</dbReference>
<dbReference type="Pfam" id="PF13641">
    <property type="entry name" value="Glyco_tranf_2_3"/>
    <property type="match status" value="1"/>
</dbReference>
<dbReference type="Proteomes" id="UP000244956">
    <property type="component" value="Unassembled WGS sequence"/>
</dbReference>
<dbReference type="InterPro" id="IPR029044">
    <property type="entry name" value="Nucleotide-diphossugar_trans"/>
</dbReference>
<keyword evidence="3 6" id="KW-0808">Transferase</keyword>
<keyword evidence="4" id="KW-1133">Transmembrane helix</keyword>
<dbReference type="PANTHER" id="PTHR43630:SF1">
    <property type="entry name" value="POLY-BETA-1,6-N-ACETYL-D-GLUCOSAMINE SYNTHASE"/>
    <property type="match status" value="1"/>
</dbReference>
<evidence type="ECO:0000256" key="2">
    <source>
        <dbReference type="ARBA" id="ARBA00022676"/>
    </source>
</evidence>
<feature type="transmembrane region" description="Helical" evidence="4">
    <location>
        <begin position="363"/>
        <end position="383"/>
    </location>
</feature>
<evidence type="ECO:0000256" key="4">
    <source>
        <dbReference type="SAM" id="Phobius"/>
    </source>
</evidence>
<dbReference type="OrthoDB" id="9766299at2"/>
<comment type="caution">
    <text evidence="6">The sequence shown here is derived from an EMBL/GenBank/DDBJ whole genome shotgun (WGS) entry which is preliminary data.</text>
</comment>
<feature type="transmembrane region" description="Helical" evidence="4">
    <location>
        <begin position="389"/>
        <end position="416"/>
    </location>
</feature>
<protein>
    <submittedName>
        <fullName evidence="6">Glycosyl transferase family 2</fullName>
    </submittedName>
</protein>
<gene>
    <name evidence="6" type="ORF">DDZ16_00280</name>
</gene>
<dbReference type="SUPFAM" id="SSF53448">
    <property type="entry name" value="Nucleotide-diphospho-sugar transferases"/>
    <property type="match status" value="1"/>
</dbReference>
<keyword evidence="7" id="KW-1185">Reference proteome</keyword>
<dbReference type="InterPro" id="IPR001173">
    <property type="entry name" value="Glyco_trans_2-like"/>
</dbReference>
<evidence type="ECO:0000259" key="5">
    <source>
        <dbReference type="Pfam" id="PF00535"/>
    </source>
</evidence>
<dbReference type="CDD" id="cd06423">
    <property type="entry name" value="CESA_like"/>
    <property type="match status" value="1"/>
</dbReference>
<dbReference type="AlphaFoldDB" id="A0A2U2BD20"/>
<dbReference type="Pfam" id="PF00535">
    <property type="entry name" value="Glycos_transf_2"/>
    <property type="match status" value="1"/>
</dbReference>
<keyword evidence="4" id="KW-0472">Membrane</keyword>
<evidence type="ECO:0000313" key="7">
    <source>
        <dbReference type="Proteomes" id="UP000244956"/>
    </source>
</evidence>
<evidence type="ECO:0000256" key="1">
    <source>
        <dbReference type="ARBA" id="ARBA00006739"/>
    </source>
</evidence>